<evidence type="ECO:0000256" key="7">
    <source>
        <dbReference type="ARBA" id="ARBA00038861"/>
    </source>
</evidence>
<dbReference type="Pfam" id="PF01728">
    <property type="entry name" value="FtsJ"/>
    <property type="match status" value="1"/>
</dbReference>
<dbReference type="EC" id="2.1.1.166" evidence="7 12"/>
<dbReference type="Gene3D" id="3.40.50.150">
    <property type="entry name" value="Vaccinia Virus protein VP39"/>
    <property type="match status" value="1"/>
</dbReference>
<feature type="active site" description="Proton acceptor" evidence="12 13">
    <location>
        <position position="203"/>
    </location>
</feature>
<feature type="compositionally biased region" description="Gly residues" evidence="14">
    <location>
        <begin position="7"/>
        <end position="18"/>
    </location>
</feature>
<evidence type="ECO:0000256" key="4">
    <source>
        <dbReference type="ARBA" id="ARBA00022679"/>
    </source>
</evidence>
<comment type="similarity">
    <text evidence="12">Belongs to the class I-like SAM-binding methyltransferase superfamily. RNA methyltransferase RlmE family.</text>
</comment>
<accession>A0A934IKM6</accession>
<dbReference type="RefSeq" id="WP_198882607.1">
    <property type="nucleotide sequence ID" value="NZ_JAEKJA010000010.1"/>
</dbReference>
<evidence type="ECO:0000313" key="17">
    <source>
        <dbReference type="Proteomes" id="UP000609531"/>
    </source>
</evidence>
<comment type="subcellular location">
    <subcellularLocation>
        <location evidence="12">Cytoplasm</location>
    </subcellularLocation>
</comment>
<dbReference type="PIRSF" id="PIRSF005461">
    <property type="entry name" value="23S_rRNA_mtase"/>
    <property type="match status" value="1"/>
</dbReference>
<dbReference type="InterPro" id="IPR015507">
    <property type="entry name" value="rRNA-MeTfrase_E"/>
</dbReference>
<keyword evidence="1 12" id="KW-0963">Cytoplasm</keyword>
<keyword evidence="5 12" id="KW-0949">S-adenosyl-L-methionine</keyword>
<protein>
    <recommendedName>
        <fullName evidence="8 12">Ribosomal RNA large subunit methyltransferase E</fullName>
        <ecNumber evidence="7 12">2.1.1.166</ecNumber>
    </recommendedName>
    <alternativeName>
        <fullName evidence="10 12">23S rRNA Um2552 methyltransferase</fullName>
    </alternativeName>
    <alternativeName>
        <fullName evidence="9 12">rRNA (uridine-2'-O-)-methyltransferase</fullName>
    </alternativeName>
</protein>
<name>A0A934IKM6_9HYPH</name>
<feature type="binding site" evidence="12">
    <location>
        <position position="122"/>
    </location>
    <ligand>
        <name>S-adenosyl-L-methionine</name>
        <dbReference type="ChEBI" id="CHEBI:59789"/>
    </ligand>
</feature>
<evidence type="ECO:0000256" key="5">
    <source>
        <dbReference type="ARBA" id="ARBA00022691"/>
    </source>
</evidence>
<feature type="domain" description="Ribosomal RNA methyltransferase FtsJ" evidence="15">
    <location>
        <begin position="68"/>
        <end position="246"/>
    </location>
</feature>
<sequence>MTNTKGRGPGGGTRGGGGRKPRGDSGRGGTRGLTQRVKTAKGRKLSSTRWIERQLNDPYVHKARAAGYRSRAAYKLIEIDERYPILKRGQTVVDLGAAPGGWSQVAAQRIGATDGAPVVAIDILPMDPLPGVRILHQDFFEESAPEALIEALGGRRPDVVLSDLAPETTGHRATDHLRIVNLVEMAAEFARATLAPGGTFLAKVYQGGTEGEILTALRRDFAQVRHVKPPASRPESPETYVLATGFRGTG</sequence>
<evidence type="ECO:0000256" key="1">
    <source>
        <dbReference type="ARBA" id="ARBA00022490"/>
    </source>
</evidence>
<dbReference type="InterPro" id="IPR029063">
    <property type="entry name" value="SAM-dependent_MTases_sf"/>
</dbReference>
<proteinExistence type="inferred from homology"/>
<evidence type="ECO:0000256" key="11">
    <source>
        <dbReference type="ARBA" id="ARBA00048970"/>
    </source>
</evidence>
<dbReference type="Proteomes" id="UP000609531">
    <property type="component" value="Unassembled WGS sequence"/>
</dbReference>
<feature type="binding site" evidence="12">
    <location>
        <position position="138"/>
    </location>
    <ligand>
        <name>S-adenosyl-L-methionine</name>
        <dbReference type="ChEBI" id="CHEBI:59789"/>
    </ligand>
</feature>
<evidence type="ECO:0000256" key="13">
    <source>
        <dbReference type="PIRSR" id="PIRSR005461-1"/>
    </source>
</evidence>
<evidence type="ECO:0000256" key="2">
    <source>
        <dbReference type="ARBA" id="ARBA00022552"/>
    </source>
</evidence>
<evidence type="ECO:0000256" key="12">
    <source>
        <dbReference type="HAMAP-Rule" id="MF_01547"/>
    </source>
</evidence>
<keyword evidence="4 12" id="KW-0808">Transferase</keyword>
<keyword evidence="17" id="KW-1185">Reference proteome</keyword>
<keyword evidence="3 12" id="KW-0489">Methyltransferase</keyword>
<comment type="catalytic activity">
    <reaction evidence="11 12">
        <text>uridine(2552) in 23S rRNA + S-adenosyl-L-methionine = 2'-O-methyluridine(2552) in 23S rRNA + S-adenosyl-L-homocysteine + H(+)</text>
        <dbReference type="Rhea" id="RHEA:42720"/>
        <dbReference type="Rhea" id="RHEA-COMP:10202"/>
        <dbReference type="Rhea" id="RHEA-COMP:10203"/>
        <dbReference type="ChEBI" id="CHEBI:15378"/>
        <dbReference type="ChEBI" id="CHEBI:57856"/>
        <dbReference type="ChEBI" id="CHEBI:59789"/>
        <dbReference type="ChEBI" id="CHEBI:65315"/>
        <dbReference type="ChEBI" id="CHEBI:74478"/>
        <dbReference type="EC" id="2.1.1.166"/>
    </reaction>
</comment>
<evidence type="ECO:0000256" key="10">
    <source>
        <dbReference type="ARBA" id="ARBA00042745"/>
    </source>
</evidence>
<dbReference type="InterPro" id="IPR002877">
    <property type="entry name" value="RNA_MeTrfase_FtsJ_dom"/>
</dbReference>
<evidence type="ECO:0000256" key="8">
    <source>
        <dbReference type="ARBA" id="ARBA00041129"/>
    </source>
</evidence>
<feature type="region of interest" description="Disordered" evidence="14">
    <location>
        <begin position="1"/>
        <end position="45"/>
    </location>
</feature>
<reference evidence="16" key="1">
    <citation type="submission" date="2020-12" db="EMBL/GenBank/DDBJ databases">
        <title>Bacterial taxonomy.</title>
        <authorList>
            <person name="Pan X."/>
        </authorList>
    </citation>
    <scope>NUCLEOTIDE SEQUENCE</scope>
    <source>
        <strain evidence="16">B2012</strain>
    </source>
</reference>
<comment type="function">
    <text evidence="6 12">Specifically methylates the uridine in position 2552 of 23S rRNA at the 2'-O position of the ribose in the fully assembled 50S ribosomal subunit.</text>
</comment>
<dbReference type="InterPro" id="IPR050082">
    <property type="entry name" value="RNA_methyltr_RlmE"/>
</dbReference>
<dbReference type="GO" id="GO:0008650">
    <property type="term" value="F:rRNA (uridine-2'-O-)-methyltransferase activity"/>
    <property type="evidence" value="ECO:0007669"/>
    <property type="project" value="UniProtKB-UniRule"/>
</dbReference>
<evidence type="ECO:0000256" key="3">
    <source>
        <dbReference type="ARBA" id="ARBA00022603"/>
    </source>
</evidence>
<organism evidence="16 17">
    <name type="scientific">Acuticoccus mangrovi</name>
    <dbReference type="NCBI Taxonomy" id="2796142"/>
    <lineage>
        <taxon>Bacteria</taxon>
        <taxon>Pseudomonadati</taxon>
        <taxon>Pseudomonadota</taxon>
        <taxon>Alphaproteobacteria</taxon>
        <taxon>Hyphomicrobiales</taxon>
        <taxon>Amorphaceae</taxon>
        <taxon>Acuticoccus</taxon>
    </lineage>
</organism>
<dbReference type="FunFam" id="3.40.50.150:FF:000220">
    <property type="entry name" value="CAMK protein kinase"/>
    <property type="match status" value="1"/>
</dbReference>
<gene>
    <name evidence="12" type="primary">rlmE</name>
    <name evidence="12" type="synonym">ftsJ</name>
    <name evidence="12" type="synonym">rrmJ</name>
    <name evidence="16" type="ORF">JCR33_13505</name>
</gene>
<evidence type="ECO:0000256" key="9">
    <source>
        <dbReference type="ARBA" id="ARBA00041995"/>
    </source>
</evidence>
<dbReference type="EMBL" id="JAEKJA010000010">
    <property type="protein sequence ID" value="MBJ3776716.1"/>
    <property type="molecule type" value="Genomic_DNA"/>
</dbReference>
<comment type="caution">
    <text evidence="16">The sequence shown here is derived from an EMBL/GenBank/DDBJ whole genome shotgun (WGS) entry which is preliminary data.</text>
</comment>
<dbReference type="PANTHER" id="PTHR10920:SF18">
    <property type="entry name" value="RRNA METHYLTRANSFERASE 2, MITOCHONDRIAL"/>
    <property type="match status" value="1"/>
</dbReference>
<dbReference type="PANTHER" id="PTHR10920">
    <property type="entry name" value="RIBOSOMAL RNA METHYLTRANSFERASE"/>
    <property type="match status" value="1"/>
</dbReference>
<keyword evidence="2 12" id="KW-0698">rRNA processing</keyword>
<evidence type="ECO:0000313" key="16">
    <source>
        <dbReference type="EMBL" id="MBJ3776716.1"/>
    </source>
</evidence>
<dbReference type="AlphaFoldDB" id="A0A934IKM6"/>
<evidence type="ECO:0000259" key="15">
    <source>
        <dbReference type="Pfam" id="PF01728"/>
    </source>
</evidence>
<evidence type="ECO:0000256" key="14">
    <source>
        <dbReference type="SAM" id="MobiDB-lite"/>
    </source>
</evidence>
<dbReference type="HAMAP" id="MF_01547">
    <property type="entry name" value="RNA_methyltr_E"/>
    <property type="match status" value="1"/>
</dbReference>
<dbReference type="GO" id="GO:0005737">
    <property type="term" value="C:cytoplasm"/>
    <property type="evidence" value="ECO:0007669"/>
    <property type="project" value="UniProtKB-SubCell"/>
</dbReference>
<feature type="binding site" evidence="12">
    <location>
        <position position="163"/>
    </location>
    <ligand>
        <name>S-adenosyl-L-methionine</name>
        <dbReference type="ChEBI" id="CHEBI:59789"/>
    </ligand>
</feature>
<evidence type="ECO:0000256" key="6">
    <source>
        <dbReference type="ARBA" id="ARBA00037569"/>
    </source>
</evidence>
<feature type="binding site" evidence="12">
    <location>
        <position position="100"/>
    </location>
    <ligand>
        <name>S-adenosyl-L-methionine</name>
        <dbReference type="ChEBI" id="CHEBI:59789"/>
    </ligand>
</feature>
<dbReference type="SUPFAM" id="SSF53335">
    <property type="entry name" value="S-adenosyl-L-methionine-dependent methyltransferases"/>
    <property type="match status" value="1"/>
</dbReference>
<feature type="binding site" evidence="12">
    <location>
        <position position="102"/>
    </location>
    <ligand>
        <name>S-adenosyl-L-methionine</name>
        <dbReference type="ChEBI" id="CHEBI:59789"/>
    </ligand>
</feature>